<organism evidence="1 2">
    <name type="scientific">Paraburkholderia diazotrophica</name>
    <dbReference type="NCBI Taxonomy" id="667676"/>
    <lineage>
        <taxon>Bacteria</taxon>
        <taxon>Pseudomonadati</taxon>
        <taxon>Pseudomonadota</taxon>
        <taxon>Betaproteobacteria</taxon>
        <taxon>Burkholderiales</taxon>
        <taxon>Burkholderiaceae</taxon>
        <taxon>Paraburkholderia</taxon>
    </lineage>
</organism>
<accession>A0A1H7EFT4</accession>
<protein>
    <recommendedName>
        <fullName evidence="3">Carboxypeptidase regulatory-like domain-containing protein</fullName>
    </recommendedName>
</protein>
<keyword evidence="2" id="KW-1185">Reference proteome</keyword>
<sequence length="185" mass="19659">MIGFFVRGSRVGSDTEVELDMKSLNPIMIRLCVAFALSVVSMAASAQSLPEAVSRNGVLYMTGGIGVDEAKTFLALAPRYSLRLMLTSGKGNYLADVDVNIATVDGKPVLDTRTDGPFLYVMLPAGRYRIVANAGRADVITLVDVPRRGGVDLHVSLQESVTPDAAAICPRCRLSARLRGTVDGG</sequence>
<evidence type="ECO:0000313" key="1">
    <source>
        <dbReference type="EMBL" id="SEK10902.1"/>
    </source>
</evidence>
<gene>
    <name evidence="1" type="ORF">SAMN05192539_104941</name>
</gene>
<dbReference type="AlphaFoldDB" id="A0A1H7EFT4"/>
<dbReference type="Proteomes" id="UP000198866">
    <property type="component" value="Unassembled WGS sequence"/>
</dbReference>
<proteinExistence type="predicted"/>
<reference evidence="2" key="1">
    <citation type="submission" date="2016-10" db="EMBL/GenBank/DDBJ databases">
        <authorList>
            <person name="Varghese N."/>
            <person name="Submissions S."/>
        </authorList>
    </citation>
    <scope>NUCLEOTIDE SEQUENCE [LARGE SCALE GENOMIC DNA]</scope>
    <source>
        <strain evidence="2">LMG 26031</strain>
    </source>
</reference>
<dbReference type="EMBL" id="FNYE01000049">
    <property type="protein sequence ID" value="SEK10902.1"/>
    <property type="molecule type" value="Genomic_DNA"/>
</dbReference>
<dbReference type="STRING" id="667676.SAMN05192539_104941"/>
<name>A0A1H7EFT4_9BURK</name>
<evidence type="ECO:0000313" key="2">
    <source>
        <dbReference type="Proteomes" id="UP000198866"/>
    </source>
</evidence>
<evidence type="ECO:0008006" key="3">
    <source>
        <dbReference type="Google" id="ProtNLM"/>
    </source>
</evidence>